<evidence type="ECO:0008006" key="3">
    <source>
        <dbReference type="Google" id="ProtNLM"/>
    </source>
</evidence>
<protein>
    <recommendedName>
        <fullName evidence="3">MULE transposase domain-containing protein</fullName>
    </recommendedName>
</protein>
<sequence>MQKIVDELVEQDIPAKTIWSMVYEKVNSDLSRILGGLSRRQVLNQTPTLARVQNDFVGVLQFNYSWYDDTKAKNGKSGIERLVGWSRPELRNLLKYDSVHLFVDGTFRCTPKRSHQFVTLMMYDPLTDLFVPTFFTLSTNKTQALYKKMLSALNFRWARSPTLKMWCVTLGRRLYRLFRGDSRLHV</sequence>
<dbReference type="EMBL" id="NCKW01006440">
    <property type="protein sequence ID" value="POM71649.1"/>
    <property type="molecule type" value="Genomic_DNA"/>
</dbReference>
<evidence type="ECO:0000313" key="2">
    <source>
        <dbReference type="Proteomes" id="UP000237271"/>
    </source>
</evidence>
<reference evidence="1 2" key="1">
    <citation type="journal article" date="2017" name="Genome Biol. Evol.">
        <title>Phytophthora megakarya and P. palmivora, closely related causal agents of cacao black pod rot, underwent increases in genome sizes and gene numbers by different mechanisms.</title>
        <authorList>
            <person name="Ali S.S."/>
            <person name="Shao J."/>
            <person name="Lary D.J."/>
            <person name="Kronmiller B."/>
            <person name="Shen D."/>
            <person name="Strem M.D."/>
            <person name="Amoako-Attah I."/>
            <person name="Akrofi A.Y."/>
            <person name="Begoude B.A."/>
            <person name="Ten Hoopen G.M."/>
            <person name="Coulibaly K."/>
            <person name="Kebe B.I."/>
            <person name="Melnick R.L."/>
            <person name="Guiltinan M.J."/>
            <person name="Tyler B.M."/>
            <person name="Meinhardt L.W."/>
            <person name="Bailey B.A."/>
        </authorList>
    </citation>
    <scope>NUCLEOTIDE SEQUENCE [LARGE SCALE GENOMIC DNA]</scope>
    <source>
        <strain evidence="2">sbr112.9</strain>
    </source>
</reference>
<keyword evidence="2" id="KW-1185">Reference proteome</keyword>
<name>A0A2P4Y1Q5_9STRA</name>
<comment type="caution">
    <text evidence="1">The sequence shown here is derived from an EMBL/GenBank/DDBJ whole genome shotgun (WGS) entry which is preliminary data.</text>
</comment>
<evidence type="ECO:0000313" key="1">
    <source>
        <dbReference type="EMBL" id="POM71649.1"/>
    </source>
</evidence>
<dbReference type="AlphaFoldDB" id="A0A2P4Y1Q5"/>
<organism evidence="1 2">
    <name type="scientific">Phytophthora palmivora</name>
    <dbReference type="NCBI Taxonomy" id="4796"/>
    <lineage>
        <taxon>Eukaryota</taxon>
        <taxon>Sar</taxon>
        <taxon>Stramenopiles</taxon>
        <taxon>Oomycota</taxon>
        <taxon>Peronosporomycetes</taxon>
        <taxon>Peronosporales</taxon>
        <taxon>Peronosporaceae</taxon>
        <taxon>Phytophthora</taxon>
    </lineage>
</organism>
<dbReference type="OrthoDB" id="127900at2759"/>
<proteinExistence type="predicted"/>
<dbReference type="Proteomes" id="UP000237271">
    <property type="component" value="Unassembled WGS sequence"/>
</dbReference>
<gene>
    <name evidence="1" type="ORF">PHPALM_11748</name>
</gene>
<accession>A0A2P4Y1Q5</accession>